<gene>
    <name evidence="1" type="ORF">ENSA7_78610</name>
</gene>
<organism evidence="1 2">
    <name type="scientific">Enhygromyxa salina</name>
    <dbReference type="NCBI Taxonomy" id="215803"/>
    <lineage>
        <taxon>Bacteria</taxon>
        <taxon>Pseudomonadati</taxon>
        <taxon>Myxococcota</taxon>
        <taxon>Polyangia</taxon>
        <taxon>Nannocystales</taxon>
        <taxon>Nannocystaceae</taxon>
        <taxon>Enhygromyxa</taxon>
    </lineage>
</organism>
<dbReference type="EMBL" id="PVNL01000142">
    <property type="protein sequence ID" value="PRP94324.1"/>
    <property type="molecule type" value="Genomic_DNA"/>
</dbReference>
<dbReference type="RefSeq" id="WP_106094623.1">
    <property type="nucleotide sequence ID" value="NZ_PVNL01000142.1"/>
</dbReference>
<evidence type="ECO:0000313" key="1">
    <source>
        <dbReference type="EMBL" id="PRP94324.1"/>
    </source>
</evidence>
<dbReference type="AlphaFoldDB" id="A0A2S9XN77"/>
<evidence type="ECO:0000313" key="2">
    <source>
        <dbReference type="Proteomes" id="UP000238823"/>
    </source>
</evidence>
<sequence>MPLIYQIWYAPKDPGDPADVCASGSSLSLTLVNNHECTYTDTAGPHDVAFVKVIYSKDAGGNFPTSNFTITASPNRWKVEPIYGSAFSGTPTSIGTCYAADTGEAWLLTITPPEYATTETAASTLWTFGVTTPPPKLKVIVKRQDLTLACP</sequence>
<proteinExistence type="predicted"/>
<dbReference type="Proteomes" id="UP000238823">
    <property type="component" value="Unassembled WGS sequence"/>
</dbReference>
<protein>
    <submittedName>
        <fullName evidence="1">Uncharacterized protein</fullName>
    </submittedName>
</protein>
<name>A0A2S9XN77_9BACT</name>
<comment type="caution">
    <text evidence="1">The sequence shown here is derived from an EMBL/GenBank/DDBJ whole genome shotgun (WGS) entry which is preliminary data.</text>
</comment>
<reference evidence="1 2" key="1">
    <citation type="submission" date="2018-03" db="EMBL/GenBank/DDBJ databases">
        <title>Draft Genome Sequences of the Obligatory Marine Myxobacteria Enhygromyxa salina SWB007.</title>
        <authorList>
            <person name="Poehlein A."/>
            <person name="Moghaddam J.A."/>
            <person name="Harms H."/>
            <person name="Alanjari M."/>
            <person name="Koenig G.M."/>
            <person name="Daniel R."/>
            <person name="Schaeberle T.F."/>
        </authorList>
    </citation>
    <scope>NUCLEOTIDE SEQUENCE [LARGE SCALE GENOMIC DNA]</scope>
    <source>
        <strain evidence="1 2">SWB007</strain>
    </source>
</reference>
<accession>A0A2S9XN77</accession>